<dbReference type="GO" id="GO:0001518">
    <property type="term" value="C:voltage-gated sodium channel complex"/>
    <property type="evidence" value="ECO:0007669"/>
    <property type="project" value="TreeGrafter"/>
</dbReference>
<reference evidence="7" key="2">
    <citation type="submission" date="2025-09" db="UniProtKB">
        <authorList>
            <consortium name="Ensembl"/>
        </authorList>
    </citation>
    <scope>IDENTIFICATION</scope>
</reference>
<feature type="transmembrane region" description="Helical" evidence="5">
    <location>
        <begin position="122"/>
        <end position="142"/>
    </location>
</feature>
<evidence type="ECO:0000313" key="7">
    <source>
        <dbReference type="Ensembl" id="ENSCSRP00000005540.1"/>
    </source>
</evidence>
<dbReference type="InterPro" id="IPR043203">
    <property type="entry name" value="VGCC_Ca_Na"/>
</dbReference>
<sequence>MEQKSRPHVPGPDNLRPFTRESLAAIEQRIAEAELLKIKRQHVEVLEEEELKASSDLEAGKPLPRIYGDLPPELIGVPLEDLDPFYNDKKTFIVLNKGKAIFRFSATPALYMLGPFNPLRRGAIKVMFIMITILTNCVFMAMSDPPPWAKNVEYTFTGIYTFESMIKIVARGFCIDQFTFLRDPWNWLDFSVIVMEYISDFACLNIRTLSMINKLITTPIIMSPSSGLKTIVGALVQSVKKLSDVMILTVFCLSVFALVGLQLFMGNLRQKCVKWPPPINDTLQEDFFGMDNDTFANSTLYNNTTGKSKCFGKKGKCLKQKGRTLYWIGSHTPRVEREF</sequence>
<reference evidence="7" key="1">
    <citation type="submission" date="2025-08" db="UniProtKB">
        <authorList>
            <consortium name="Ensembl"/>
        </authorList>
    </citation>
    <scope>IDENTIFICATION</scope>
</reference>
<dbReference type="Ensembl" id="ENSCSRT00000005711.1">
    <property type="protein sequence ID" value="ENSCSRP00000005540.1"/>
    <property type="gene ID" value="ENSCSRG00000004142.1"/>
</dbReference>
<dbReference type="AlphaFoldDB" id="A0A8C3RX57"/>
<dbReference type="GO" id="GO:0005248">
    <property type="term" value="F:voltage-gated sodium channel activity"/>
    <property type="evidence" value="ECO:0007669"/>
    <property type="project" value="TreeGrafter"/>
</dbReference>
<evidence type="ECO:0000256" key="2">
    <source>
        <dbReference type="ARBA" id="ARBA00022692"/>
    </source>
</evidence>
<dbReference type="PANTHER" id="PTHR10037:SF223">
    <property type="entry name" value="SODIUM CHANNEL PROTEIN TYPE 4 SUBUNIT ALPHA"/>
    <property type="match status" value="1"/>
</dbReference>
<evidence type="ECO:0000259" key="6">
    <source>
        <dbReference type="Pfam" id="PF00520"/>
    </source>
</evidence>
<dbReference type="Gene3D" id="1.20.120.350">
    <property type="entry name" value="Voltage-gated potassium channels. Chain C"/>
    <property type="match status" value="1"/>
</dbReference>
<protein>
    <submittedName>
        <fullName evidence="7">Sodium voltage-gated channel alpha subunit 4</fullName>
    </submittedName>
</protein>
<dbReference type="GO" id="GO:0086010">
    <property type="term" value="P:membrane depolarization during action potential"/>
    <property type="evidence" value="ECO:0007669"/>
    <property type="project" value="TreeGrafter"/>
</dbReference>
<evidence type="ECO:0000256" key="5">
    <source>
        <dbReference type="SAM" id="Phobius"/>
    </source>
</evidence>
<keyword evidence="2 5" id="KW-0812">Transmembrane</keyword>
<dbReference type="Gene3D" id="1.10.287.70">
    <property type="match status" value="1"/>
</dbReference>
<keyword evidence="4 5" id="KW-0472">Membrane</keyword>
<dbReference type="PANTHER" id="PTHR10037">
    <property type="entry name" value="VOLTAGE-GATED CATION CHANNEL CALCIUM AND SODIUM"/>
    <property type="match status" value="1"/>
</dbReference>
<dbReference type="InterPro" id="IPR027359">
    <property type="entry name" value="Volt_channel_dom_sf"/>
</dbReference>
<feature type="domain" description="Ion transport" evidence="6">
    <location>
        <begin position="127"/>
        <end position="283"/>
    </location>
</feature>
<dbReference type="Pfam" id="PF00520">
    <property type="entry name" value="Ion_trans"/>
    <property type="match status" value="1"/>
</dbReference>
<dbReference type="FunFam" id="1.20.120.350:FF:000108">
    <property type="entry name" value="Sodium channel, voltage-gated, type VIII, alpha subunit b"/>
    <property type="match status" value="1"/>
</dbReference>
<evidence type="ECO:0000256" key="1">
    <source>
        <dbReference type="ARBA" id="ARBA00004141"/>
    </source>
</evidence>
<dbReference type="Proteomes" id="UP000694403">
    <property type="component" value="Unplaced"/>
</dbReference>
<feature type="transmembrane region" description="Helical" evidence="5">
    <location>
        <begin position="245"/>
        <end position="265"/>
    </location>
</feature>
<keyword evidence="3 5" id="KW-1133">Transmembrane helix</keyword>
<organism evidence="7 8">
    <name type="scientific">Chelydra serpentina</name>
    <name type="common">Snapping turtle</name>
    <name type="synonym">Testudo serpentina</name>
    <dbReference type="NCBI Taxonomy" id="8475"/>
    <lineage>
        <taxon>Eukaryota</taxon>
        <taxon>Metazoa</taxon>
        <taxon>Chordata</taxon>
        <taxon>Craniata</taxon>
        <taxon>Vertebrata</taxon>
        <taxon>Euteleostomi</taxon>
        <taxon>Archelosauria</taxon>
        <taxon>Testudinata</taxon>
        <taxon>Testudines</taxon>
        <taxon>Cryptodira</taxon>
        <taxon>Durocryptodira</taxon>
        <taxon>Americhelydia</taxon>
        <taxon>Chelydroidea</taxon>
        <taxon>Chelydridae</taxon>
        <taxon>Chelydra</taxon>
    </lineage>
</organism>
<dbReference type="SUPFAM" id="SSF81324">
    <property type="entry name" value="Voltage-gated potassium channels"/>
    <property type="match status" value="1"/>
</dbReference>
<proteinExistence type="predicted"/>
<evidence type="ECO:0000256" key="3">
    <source>
        <dbReference type="ARBA" id="ARBA00022989"/>
    </source>
</evidence>
<evidence type="ECO:0000313" key="8">
    <source>
        <dbReference type="Proteomes" id="UP000694403"/>
    </source>
</evidence>
<name>A0A8C3RX57_CHESE</name>
<dbReference type="GO" id="GO:0019228">
    <property type="term" value="P:neuronal action potential"/>
    <property type="evidence" value="ECO:0007669"/>
    <property type="project" value="TreeGrafter"/>
</dbReference>
<comment type="subcellular location">
    <subcellularLocation>
        <location evidence="1">Membrane</location>
        <topology evidence="1">Multi-pass membrane protein</topology>
    </subcellularLocation>
</comment>
<keyword evidence="8" id="KW-1185">Reference proteome</keyword>
<dbReference type="InterPro" id="IPR005821">
    <property type="entry name" value="Ion_trans_dom"/>
</dbReference>
<evidence type="ECO:0000256" key="4">
    <source>
        <dbReference type="ARBA" id="ARBA00023136"/>
    </source>
</evidence>
<accession>A0A8C3RX57</accession>